<keyword evidence="6 10" id="KW-0238">DNA-binding</keyword>
<dbReference type="NCBIfam" id="TIGR02012">
    <property type="entry name" value="tigrfam_recA"/>
    <property type="match status" value="1"/>
</dbReference>
<dbReference type="PANTHER" id="PTHR45900:SF1">
    <property type="entry name" value="MITOCHONDRIAL DNA REPAIR PROTEIN RECA HOMOLOG-RELATED"/>
    <property type="match status" value="1"/>
</dbReference>
<dbReference type="PROSITE" id="PS50163">
    <property type="entry name" value="RECA_3"/>
    <property type="match status" value="1"/>
</dbReference>
<dbReference type="EMBL" id="KP101556">
    <property type="protein sequence ID" value="ALB25508.1"/>
    <property type="molecule type" value="Genomic_DNA"/>
</dbReference>
<dbReference type="InterPro" id="IPR020587">
    <property type="entry name" value="RecA_monomer-monomer_interface"/>
</dbReference>
<sequence length="414" mass="44730">MAKAKNEVPAVANRDDKLKALEAARLQIEKQFGQGSLMKLGNNSAIGNIEIIPSGSILLDEALGIGGYPRGRIIEIFGPESSGKTTIALHAVAEAQKQGGIAAFIDAEHALDPQYAKALGVNIDELWVSQPDTGEQALEIAESLVRSGAVDIIVIDSVAALTPQAEIAGEMGDSHMGLQARLMSQALRKLTAIIGKSNCMIIFINQIRMKIGVMFGSPETTTGGNALKFYASVRLDVRKIETLGKGEDEAWGNKIRVKVVKNKVAPPFRKVEMEILFGKGVCPYGSLLDSAVKQEIIGKSGSWYSYGDDKIGQGRPNAVKFLEENIDIAQKIEKELREKLFPDRPFVSSFVEKTKEQKEAQEKAVEALKKEEGSKEDALTDNKDETDDSAQENSAASKAKTAEVVGLPADDSLF</sequence>
<organism evidence="16">
    <name type="scientific">Treponema denticola</name>
    <dbReference type="NCBI Taxonomy" id="158"/>
    <lineage>
        <taxon>Bacteria</taxon>
        <taxon>Pseudomonadati</taxon>
        <taxon>Spirochaetota</taxon>
        <taxon>Spirochaetia</taxon>
        <taxon>Spirochaetales</taxon>
        <taxon>Treponemataceae</taxon>
        <taxon>Treponema</taxon>
    </lineage>
</organism>
<protein>
    <recommendedName>
        <fullName evidence="2 10">Protein RecA</fullName>
    </recommendedName>
    <alternativeName>
        <fullName evidence="10 11">Recombinase A</fullName>
    </alternativeName>
</protein>
<dbReference type="InterPro" id="IPR013765">
    <property type="entry name" value="DNA_recomb/repair_RecA"/>
</dbReference>
<dbReference type="InterPro" id="IPR020588">
    <property type="entry name" value="RecA_ATP-bd"/>
</dbReference>
<dbReference type="InterPro" id="IPR049261">
    <property type="entry name" value="RecA-like_C"/>
</dbReference>
<evidence type="ECO:0000256" key="2">
    <source>
        <dbReference type="ARBA" id="ARBA00015553"/>
    </source>
</evidence>
<dbReference type="GO" id="GO:0009432">
    <property type="term" value="P:SOS response"/>
    <property type="evidence" value="ECO:0007669"/>
    <property type="project" value="UniProtKB-UniRule"/>
</dbReference>
<dbReference type="InterPro" id="IPR023400">
    <property type="entry name" value="RecA_C_sf"/>
</dbReference>
<comment type="function">
    <text evidence="10">Can catalyze the hydrolysis of ATP in the presence of single-stranded DNA, the ATP-dependent uptake of single-stranded DNA by duplex DNA, and the ATP-dependent hybridization of homologous single-stranded DNAs. It interacts with LexA causing its activation and leading to its autocatalytic cleavage.</text>
</comment>
<dbReference type="SMART" id="SM00382">
    <property type="entry name" value="AAA"/>
    <property type="match status" value="1"/>
</dbReference>
<evidence type="ECO:0000313" key="16">
    <source>
        <dbReference type="EMBL" id="ALB25508.1"/>
    </source>
</evidence>
<dbReference type="GO" id="GO:0140664">
    <property type="term" value="F:ATP-dependent DNA damage sensor activity"/>
    <property type="evidence" value="ECO:0007669"/>
    <property type="project" value="InterPro"/>
</dbReference>
<feature type="domain" description="RecA family profile 2" evidence="15">
    <location>
        <begin position="212"/>
        <end position="286"/>
    </location>
</feature>
<evidence type="ECO:0000259" key="14">
    <source>
        <dbReference type="PROSITE" id="PS50162"/>
    </source>
</evidence>
<evidence type="ECO:0000256" key="9">
    <source>
        <dbReference type="ARBA" id="ARBA00023236"/>
    </source>
</evidence>
<evidence type="ECO:0000256" key="5">
    <source>
        <dbReference type="ARBA" id="ARBA00022840"/>
    </source>
</evidence>
<dbReference type="CDD" id="cd00983">
    <property type="entry name" value="RecA"/>
    <property type="match status" value="1"/>
</dbReference>
<dbReference type="GO" id="GO:0006281">
    <property type="term" value="P:DNA repair"/>
    <property type="evidence" value="ECO:0007669"/>
    <property type="project" value="UniProtKB-UniRule"/>
</dbReference>
<dbReference type="GO" id="GO:0003697">
    <property type="term" value="F:single-stranded DNA binding"/>
    <property type="evidence" value="ECO:0007669"/>
    <property type="project" value="UniProtKB-UniRule"/>
</dbReference>
<feature type="domain" description="RecA family profile 1" evidence="14">
    <location>
        <begin position="48"/>
        <end position="207"/>
    </location>
</feature>
<dbReference type="Pfam" id="PF00154">
    <property type="entry name" value="RecA_N"/>
    <property type="match status" value="1"/>
</dbReference>
<dbReference type="AlphaFoldDB" id="A0A0N6WN73"/>
<evidence type="ECO:0000256" key="13">
    <source>
        <dbReference type="SAM" id="MobiDB-lite"/>
    </source>
</evidence>
<evidence type="ECO:0000256" key="10">
    <source>
        <dbReference type="HAMAP-Rule" id="MF_00268"/>
    </source>
</evidence>
<dbReference type="PROSITE" id="PS50162">
    <property type="entry name" value="RECA_2"/>
    <property type="match status" value="1"/>
</dbReference>
<dbReference type="PROSITE" id="PS00321">
    <property type="entry name" value="RECA_1"/>
    <property type="match status" value="1"/>
</dbReference>
<evidence type="ECO:0000256" key="6">
    <source>
        <dbReference type="ARBA" id="ARBA00023125"/>
    </source>
</evidence>
<comment type="similarity">
    <text evidence="1 10 12">Belongs to the RecA family.</text>
</comment>
<keyword evidence="5 10" id="KW-0067">ATP-binding</keyword>
<dbReference type="Pfam" id="PF21096">
    <property type="entry name" value="RecA_C"/>
    <property type="match status" value="1"/>
</dbReference>
<evidence type="ECO:0000256" key="8">
    <source>
        <dbReference type="ARBA" id="ARBA00023204"/>
    </source>
</evidence>
<dbReference type="InterPro" id="IPR020584">
    <property type="entry name" value="DNA_recomb/repair_RecA_CS"/>
</dbReference>
<dbReference type="HAMAP" id="MF_00268">
    <property type="entry name" value="RecA"/>
    <property type="match status" value="1"/>
</dbReference>
<evidence type="ECO:0000256" key="7">
    <source>
        <dbReference type="ARBA" id="ARBA00023172"/>
    </source>
</evidence>
<proteinExistence type="inferred from homology"/>
<keyword evidence="7 10" id="KW-0233">DNA recombination</keyword>
<keyword evidence="8 10" id="KW-0234">DNA repair</keyword>
<dbReference type="GO" id="GO:0003684">
    <property type="term" value="F:damaged DNA binding"/>
    <property type="evidence" value="ECO:0007669"/>
    <property type="project" value="UniProtKB-UniRule"/>
</dbReference>
<keyword evidence="4 10" id="KW-0227">DNA damage</keyword>
<dbReference type="SUPFAM" id="SSF52540">
    <property type="entry name" value="P-loop containing nucleoside triphosphate hydrolases"/>
    <property type="match status" value="1"/>
</dbReference>
<keyword evidence="10" id="KW-0963">Cytoplasm</keyword>
<feature type="binding site" evidence="10">
    <location>
        <begin position="78"/>
        <end position="85"/>
    </location>
    <ligand>
        <name>ATP</name>
        <dbReference type="ChEBI" id="CHEBI:30616"/>
    </ligand>
</feature>
<dbReference type="InterPro" id="IPR027417">
    <property type="entry name" value="P-loop_NTPase"/>
</dbReference>
<comment type="subcellular location">
    <subcellularLocation>
        <location evidence="10">Cytoplasm</location>
    </subcellularLocation>
</comment>
<dbReference type="SUPFAM" id="SSF54752">
    <property type="entry name" value="RecA protein, C-terminal domain"/>
    <property type="match status" value="1"/>
</dbReference>
<evidence type="ECO:0000259" key="15">
    <source>
        <dbReference type="PROSITE" id="PS50163"/>
    </source>
</evidence>
<accession>A0A0N6WN73</accession>
<dbReference type="PRINTS" id="PR00142">
    <property type="entry name" value="RECA"/>
</dbReference>
<reference evidence="16" key="2">
    <citation type="journal article" date="2016" name="Appl. Environ. Microbiol.">
        <title>Multilocus sequence analysis of phylogroup 1 and 2 oral treponeme strains.</title>
        <authorList>
            <person name="Huo Y.B."/>
            <person name="Chan Y."/>
            <person name="Lacap-Bugler D.C."/>
            <person name="Mo S."/>
            <person name="Woo P.C."/>
            <person name="Leung W.K."/>
            <person name="Watt R.M."/>
        </authorList>
    </citation>
    <scope>NUCLEOTIDE SEQUENCE</scope>
    <source>
        <strain evidence="16">OMZ 905</strain>
    </source>
</reference>
<evidence type="ECO:0000256" key="1">
    <source>
        <dbReference type="ARBA" id="ARBA00009391"/>
    </source>
</evidence>
<keyword evidence="9 10" id="KW-0742">SOS response</keyword>
<dbReference type="Gene3D" id="3.40.50.300">
    <property type="entry name" value="P-loop containing nucleotide triphosphate hydrolases"/>
    <property type="match status" value="1"/>
</dbReference>
<feature type="compositionally biased region" description="Basic and acidic residues" evidence="13">
    <location>
        <begin position="361"/>
        <end position="383"/>
    </location>
</feature>
<dbReference type="GO" id="GO:0005829">
    <property type="term" value="C:cytosol"/>
    <property type="evidence" value="ECO:0007669"/>
    <property type="project" value="TreeGrafter"/>
</dbReference>
<keyword evidence="3 10" id="KW-0547">Nucleotide-binding</keyword>
<name>A0A0N6WN73_TREDN</name>
<dbReference type="GO" id="GO:0006310">
    <property type="term" value="P:DNA recombination"/>
    <property type="evidence" value="ECO:0007669"/>
    <property type="project" value="UniProtKB-UniRule"/>
</dbReference>
<dbReference type="InterPro" id="IPR003593">
    <property type="entry name" value="AAA+_ATPase"/>
</dbReference>
<evidence type="ECO:0000256" key="4">
    <source>
        <dbReference type="ARBA" id="ARBA00022763"/>
    </source>
</evidence>
<evidence type="ECO:0000256" key="3">
    <source>
        <dbReference type="ARBA" id="ARBA00022741"/>
    </source>
</evidence>
<evidence type="ECO:0000256" key="12">
    <source>
        <dbReference type="RuleBase" id="RU004527"/>
    </source>
</evidence>
<evidence type="ECO:0000256" key="11">
    <source>
        <dbReference type="RuleBase" id="RU000526"/>
    </source>
</evidence>
<dbReference type="PANTHER" id="PTHR45900">
    <property type="entry name" value="RECA"/>
    <property type="match status" value="1"/>
</dbReference>
<dbReference type="GO" id="GO:0005524">
    <property type="term" value="F:ATP binding"/>
    <property type="evidence" value="ECO:0007669"/>
    <property type="project" value="UniProtKB-UniRule"/>
</dbReference>
<reference evidence="16" key="1">
    <citation type="submission" date="2014-11" db="EMBL/GenBank/DDBJ databases">
        <authorList>
            <person name="Zhu J."/>
            <person name="Qi W."/>
            <person name="Song R."/>
        </authorList>
    </citation>
    <scope>NUCLEOTIDE SEQUENCE</scope>
    <source>
        <strain evidence="16">OMZ 905</strain>
    </source>
</reference>
<gene>
    <name evidence="10 16" type="primary">recA</name>
</gene>
<dbReference type="InterPro" id="IPR049428">
    <property type="entry name" value="RecA-like_N"/>
</dbReference>
<feature type="region of interest" description="Disordered" evidence="13">
    <location>
        <begin position="361"/>
        <end position="414"/>
    </location>
</feature>
<dbReference type="FunFam" id="3.40.50.300:FF:000087">
    <property type="entry name" value="Recombinase RecA"/>
    <property type="match status" value="1"/>
</dbReference>